<dbReference type="AlphaFoldDB" id="A0A2Y9MPS6"/>
<keyword evidence="1" id="KW-1133">Transmembrane helix</keyword>
<dbReference type="InParanoid" id="A0A2Y9MPS6"/>
<accession>A0A2Y9MPS6</accession>
<sequence>MIFKTSNPCTMSKLFKCEIWLCHSTGSGCFGAPSAYFWFQPQLWWTVPGMLAGFTSCTTVCTTLFCLWVSPKALNLVQVQVQPRKSLCLSSGNIWAFILYQDQNLVDLLVVFKESVLLSAVTYWAGVGGQRGGEKAICSLFKLTGPESCECAPPPLGEPKSRRPEAFQNGTVRVFKLLRRGVRDVTADGLRALMSPLPVGSPSLIASSSPG</sequence>
<dbReference type="GeneID" id="111172036"/>
<dbReference type="Proteomes" id="UP000248483">
    <property type="component" value="Unplaced"/>
</dbReference>
<dbReference type="PROSITE" id="PS51257">
    <property type="entry name" value="PROKAR_LIPOPROTEIN"/>
    <property type="match status" value="1"/>
</dbReference>
<evidence type="ECO:0000313" key="3">
    <source>
        <dbReference type="RefSeq" id="XP_022423965.1"/>
    </source>
</evidence>
<feature type="transmembrane region" description="Helical" evidence="1">
    <location>
        <begin position="20"/>
        <end position="39"/>
    </location>
</feature>
<reference evidence="3" key="1">
    <citation type="submission" date="2025-08" db="UniProtKB">
        <authorList>
            <consortium name="RefSeq"/>
        </authorList>
    </citation>
    <scope>IDENTIFICATION</scope>
    <source>
        <tissue evidence="3">Blood</tissue>
    </source>
</reference>
<evidence type="ECO:0000313" key="2">
    <source>
        <dbReference type="Proteomes" id="UP000248483"/>
    </source>
</evidence>
<keyword evidence="1" id="KW-0812">Transmembrane</keyword>
<keyword evidence="2" id="KW-1185">Reference proteome</keyword>
<organism evidence="2 3">
    <name type="scientific">Delphinapterus leucas</name>
    <name type="common">Beluga whale</name>
    <dbReference type="NCBI Taxonomy" id="9749"/>
    <lineage>
        <taxon>Eukaryota</taxon>
        <taxon>Metazoa</taxon>
        <taxon>Chordata</taxon>
        <taxon>Craniata</taxon>
        <taxon>Vertebrata</taxon>
        <taxon>Euteleostomi</taxon>
        <taxon>Mammalia</taxon>
        <taxon>Eutheria</taxon>
        <taxon>Laurasiatheria</taxon>
        <taxon>Artiodactyla</taxon>
        <taxon>Whippomorpha</taxon>
        <taxon>Cetacea</taxon>
        <taxon>Odontoceti</taxon>
        <taxon>Monodontidae</taxon>
        <taxon>Delphinapterus</taxon>
    </lineage>
</organism>
<keyword evidence="1" id="KW-0472">Membrane</keyword>
<feature type="transmembrane region" description="Helical" evidence="1">
    <location>
        <begin position="45"/>
        <end position="69"/>
    </location>
</feature>
<gene>
    <name evidence="3" type="primary">LOC111172036</name>
</gene>
<proteinExistence type="predicted"/>
<name>A0A2Y9MPS6_DELLE</name>
<protein>
    <submittedName>
        <fullName evidence="3">Uncharacterized protein LOC111172036</fullName>
    </submittedName>
</protein>
<dbReference type="KEGG" id="dle:111172036"/>
<dbReference type="RefSeq" id="XP_022423965.1">
    <property type="nucleotide sequence ID" value="XM_022568257.1"/>
</dbReference>
<evidence type="ECO:0000256" key="1">
    <source>
        <dbReference type="SAM" id="Phobius"/>
    </source>
</evidence>